<dbReference type="STRING" id="1454001.AW08_00092"/>
<evidence type="ECO:0000256" key="3">
    <source>
        <dbReference type="ARBA" id="ARBA00022448"/>
    </source>
</evidence>
<dbReference type="Pfam" id="PF01061">
    <property type="entry name" value="ABC2_membrane"/>
    <property type="match status" value="1"/>
</dbReference>
<evidence type="ECO:0000256" key="5">
    <source>
        <dbReference type="ARBA" id="ARBA00022519"/>
    </source>
</evidence>
<dbReference type="InterPro" id="IPR013525">
    <property type="entry name" value="ABC2_TM"/>
</dbReference>
<dbReference type="Proteomes" id="UP000020218">
    <property type="component" value="Unassembled WGS sequence"/>
</dbReference>
<dbReference type="GO" id="GO:0015920">
    <property type="term" value="P:lipopolysaccharide transport"/>
    <property type="evidence" value="ECO:0007669"/>
    <property type="project" value="TreeGrafter"/>
</dbReference>
<evidence type="ECO:0000313" key="11">
    <source>
        <dbReference type="EMBL" id="EXI69599.1"/>
    </source>
</evidence>
<dbReference type="EMBL" id="JFAX01000001">
    <property type="protein sequence ID" value="EXI69599.1"/>
    <property type="molecule type" value="Genomic_DNA"/>
</dbReference>
<evidence type="ECO:0000256" key="7">
    <source>
        <dbReference type="ARBA" id="ARBA00022989"/>
    </source>
</evidence>
<feature type="transmembrane region" description="Helical" evidence="9">
    <location>
        <begin position="229"/>
        <end position="250"/>
    </location>
</feature>
<keyword evidence="8 9" id="KW-0472">Membrane</keyword>
<keyword evidence="6 9" id="KW-0812">Transmembrane</keyword>
<feature type="transmembrane region" description="Helical" evidence="9">
    <location>
        <begin position="110"/>
        <end position="134"/>
    </location>
</feature>
<evidence type="ECO:0000256" key="8">
    <source>
        <dbReference type="ARBA" id="ARBA00023136"/>
    </source>
</evidence>
<dbReference type="PANTHER" id="PTHR30413:SF8">
    <property type="entry name" value="TRANSPORT PERMEASE PROTEIN"/>
    <property type="match status" value="1"/>
</dbReference>
<keyword evidence="12" id="KW-1185">Reference proteome</keyword>
<keyword evidence="7 9" id="KW-1133">Transmembrane helix</keyword>
<feature type="transmembrane region" description="Helical" evidence="9">
    <location>
        <begin position="68"/>
        <end position="98"/>
    </location>
</feature>
<feature type="transmembrane region" description="Helical" evidence="9">
    <location>
        <begin position="176"/>
        <end position="194"/>
    </location>
</feature>
<evidence type="ECO:0000256" key="2">
    <source>
        <dbReference type="ARBA" id="ARBA00007783"/>
    </source>
</evidence>
<proteinExistence type="inferred from homology"/>
<comment type="similarity">
    <text evidence="2 9">Belongs to the ABC-2 integral membrane protein family.</text>
</comment>
<feature type="domain" description="ABC transmembrane type-2" evidence="10">
    <location>
        <begin position="29"/>
        <end position="253"/>
    </location>
</feature>
<keyword evidence="4 9" id="KW-1003">Cell membrane</keyword>
<accession>A0A011PTA3</accession>
<evidence type="ECO:0000313" key="12">
    <source>
        <dbReference type="Proteomes" id="UP000020218"/>
    </source>
</evidence>
<reference evidence="11" key="1">
    <citation type="submission" date="2014-02" db="EMBL/GenBank/DDBJ databases">
        <title>Expanding our view of genomic diversity in Candidatus Accumulibacter clades.</title>
        <authorList>
            <person name="Skennerton C.T."/>
            <person name="Barr J.J."/>
            <person name="Slater F.R."/>
            <person name="Bond P.L."/>
            <person name="Tyson G.W."/>
        </authorList>
    </citation>
    <scope>NUCLEOTIDE SEQUENCE [LARGE SCALE GENOMIC DNA]</scope>
</reference>
<feature type="transmembrane region" description="Helical" evidence="9">
    <location>
        <begin position="140"/>
        <end position="169"/>
    </location>
</feature>
<evidence type="ECO:0000256" key="1">
    <source>
        <dbReference type="ARBA" id="ARBA00004429"/>
    </source>
</evidence>
<dbReference type="InterPro" id="IPR000412">
    <property type="entry name" value="ABC_2_transport"/>
</dbReference>
<protein>
    <recommendedName>
        <fullName evidence="9">Transport permease protein</fullName>
    </recommendedName>
</protein>
<dbReference type="PATRIC" id="fig|1454001.3.peg.273"/>
<evidence type="ECO:0000256" key="9">
    <source>
        <dbReference type="RuleBase" id="RU361157"/>
    </source>
</evidence>
<gene>
    <name evidence="11" type="primary">tagG_1</name>
    <name evidence="11" type="ORF">AW08_00092</name>
</gene>
<organism evidence="11 12">
    <name type="scientific">Candidatus Accumulibacter adjunctus</name>
    <dbReference type="NCBI Taxonomy" id="1454001"/>
    <lineage>
        <taxon>Bacteria</taxon>
        <taxon>Pseudomonadati</taxon>
        <taxon>Pseudomonadota</taxon>
        <taxon>Betaproteobacteria</taxon>
        <taxon>Candidatus Accumulibacter</taxon>
    </lineage>
</organism>
<name>A0A011PTA3_9PROT</name>
<dbReference type="GO" id="GO:0043190">
    <property type="term" value="C:ATP-binding cassette (ABC) transporter complex"/>
    <property type="evidence" value="ECO:0007669"/>
    <property type="project" value="InterPro"/>
</dbReference>
<dbReference type="PANTHER" id="PTHR30413">
    <property type="entry name" value="INNER MEMBRANE TRANSPORT PERMEASE"/>
    <property type="match status" value="1"/>
</dbReference>
<feature type="transmembrane region" description="Helical" evidence="9">
    <location>
        <begin position="24"/>
        <end position="48"/>
    </location>
</feature>
<dbReference type="InterPro" id="IPR047817">
    <property type="entry name" value="ABC2_TM_bact-type"/>
</dbReference>
<comment type="subcellular location">
    <subcellularLocation>
        <location evidence="1 9">Cell inner membrane</location>
        <topology evidence="1 9">Multi-pass membrane protein</topology>
    </subcellularLocation>
</comment>
<comment type="caution">
    <text evidence="11">The sequence shown here is derived from an EMBL/GenBank/DDBJ whole genome shotgun (WGS) entry which is preliminary data.</text>
</comment>
<dbReference type="GO" id="GO:0140359">
    <property type="term" value="F:ABC-type transporter activity"/>
    <property type="evidence" value="ECO:0007669"/>
    <property type="project" value="InterPro"/>
</dbReference>
<dbReference type="PRINTS" id="PR00164">
    <property type="entry name" value="ABC2TRNSPORT"/>
</dbReference>
<evidence type="ECO:0000256" key="4">
    <source>
        <dbReference type="ARBA" id="ARBA00022475"/>
    </source>
</evidence>
<sequence length="261" mass="28882">MFGFTRYDFRLLINLFKMNLRDRYLGSSLGSFWAVSNPLFMLALYTYIFGFVFKVRLPGSETTLAYVIWLITGYGPWIATTEALMGAASSVVGAAGLVKNLAFKTELLPIAGALVGAVNLAVSLFFLFVLFVWAGTPVTAHVVLLPLVMLLQFFWIIALGMWLSAIAVFVRDVLQILPTLLTAIMFMTPIFYPFDSMPAIIQRVSLANPFYQIADAYRSILIAHEFPSAVGLGFVGVLSWVIFHFGLAAFRRAKGSFDSAI</sequence>
<evidence type="ECO:0000259" key="10">
    <source>
        <dbReference type="PROSITE" id="PS51012"/>
    </source>
</evidence>
<dbReference type="PROSITE" id="PS51012">
    <property type="entry name" value="ABC_TM2"/>
    <property type="match status" value="1"/>
</dbReference>
<dbReference type="AlphaFoldDB" id="A0A011PTA3"/>
<evidence type="ECO:0000256" key="6">
    <source>
        <dbReference type="ARBA" id="ARBA00022692"/>
    </source>
</evidence>
<keyword evidence="3 9" id="KW-0813">Transport</keyword>
<keyword evidence="5" id="KW-0997">Cell inner membrane</keyword>